<keyword evidence="5" id="KW-0997">Cell inner membrane</keyword>
<evidence type="ECO:0000256" key="4">
    <source>
        <dbReference type="ARBA" id="ARBA00022475"/>
    </source>
</evidence>
<evidence type="ECO:0000256" key="3">
    <source>
        <dbReference type="ARBA" id="ARBA00022448"/>
    </source>
</evidence>
<evidence type="ECO:0000256" key="8">
    <source>
        <dbReference type="ARBA" id="ARBA00023136"/>
    </source>
</evidence>
<evidence type="ECO:0000256" key="2">
    <source>
        <dbReference type="ARBA" id="ARBA00007783"/>
    </source>
</evidence>
<dbReference type="EMBL" id="JAIRBC010000037">
    <property type="protein sequence ID" value="MCG2462589.1"/>
    <property type="molecule type" value="Genomic_DNA"/>
</dbReference>
<feature type="transmembrane region" description="Helical" evidence="9">
    <location>
        <begin position="274"/>
        <end position="293"/>
    </location>
</feature>
<dbReference type="GO" id="GO:0043190">
    <property type="term" value="C:ATP-binding cassette (ABC) transporter complex"/>
    <property type="evidence" value="ECO:0007669"/>
    <property type="project" value="InterPro"/>
</dbReference>
<dbReference type="Proteomes" id="UP001200642">
    <property type="component" value="Unassembled WGS sequence"/>
</dbReference>
<dbReference type="InterPro" id="IPR013525">
    <property type="entry name" value="ABC2_TM"/>
</dbReference>
<keyword evidence="12" id="KW-1185">Reference proteome</keyword>
<dbReference type="GO" id="GO:0140359">
    <property type="term" value="F:ABC-type transporter activity"/>
    <property type="evidence" value="ECO:0007669"/>
    <property type="project" value="InterPro"/>
</dbReference>
<dbReference type="AlphaFoldDB" id="A0AAE3EYA6"/>
<feature type="domain" description="ABC transmembrane type-2" evidence="10">
    <location>
        <begin position="70"/>
        <end position="296"/>
    </location>
</feature>
<dbReference type="PANTHER" id="PTHR30413">
    <property type="entry name" value="INNER MEMBRANE TRANSPORT PERMEASE"/>
    <property type="match status" value="1"/>
</dbReference>
<evidence type="ECO:0000313" key="11">
    <source>
        <dbReference type="EMBL" id="MCG2462589.1"/>
    </source>
</evidence>
<evidence type="ECO:0000259" key="10">
    <source>
        <dbReference type="PROSITE" id="PS51012"/>
    </source>
</evidence>
<feature type="transmembrane region" description="Helical" evidence="9">
    <location>
        <begin position="147"/>
        <end position="171"/>
    </location>
</feature>
<dbReference type="PRINTS" id="PR00164">
    <property type="entry name" value="ABC2TRNSPORT"/>
</dbReference>
<keyword evidence="8 9" id="KW-0472">Membrane</keyword>
<dbReference type="InterPro" id="IPR000412">
    <property type="entry name" value="ABC_2_transport"/>
</dbReference>
<dbReference type="RefSeq" id="WP_317903724.1">
    <property type="nucleotide sequence ID" value="NZ_JAIRBC010000037.1"/>
</dbReference>
<comment type="caution">
    <text evidence="11">The sequence shown here is derived from an EMBL/GenBank/DDBJ whole genome shotgun (WGS) entry which is preliminary data.</text>
</comment>
<comment type="subcellular location">
    <subcellularLocation>
        <location evidence="1">Cell inner membrane</location>
        <topology evidence="1">Multi-pass membrane protein</topology>
    </subcellularLocation>
    <subcellularLocation>
        <location evidence="9">Cell membrane</location>
        <topology evidence="9">Multi-pass membrane protein</topology>
    </subcellularLocation>
</comment>
<protein>
    <recommendedName>
        <fullName evidence="9">Transport permease protein</fullName>
    </recommendedName>
</protein>
<reference evidence="11" key="1">
    <citation type="submission" date="2023-02" db="EMBL/GenBank/DDBJ databases">
        <title>Genome of Flavobacteriaceae gen. nov. sp. strain F89.</title>
        <authorList>
            <person name="Wang Y."/>
        </authorList>
    </citation>
    <scope>NUCLEOTIDE SEQUENCE</scope>
    <source>
        <strain evidence="11">F89</strain>
    </source>
</reference>
<feature type="transmembrane region" description="Helical" evidence="9">
    <location>
        <begin position="100"/>
        <end position="118"/>
    </location>
</feature>
<keyword evidence="7 9" id="KW-1133">Transmembrane helix</keyword>
<comment type="similarity">
    <text evidence="2 9">Belongs to the ABC-2 integral membrane protein family.</text>
</comment>
<name>A0AAE3EYA6_9FLAO</name>
<feature type="transmembrane region" description="Helical" evidence="9">
    <location>
        <begin position="73"/>
        <end position="94"/>
    </location>
</feature>
<evidence type="ECO:0000256" key="1">
    <source>
        <dbReference type="ARBA" id="ARBA00004429"/>
    </source>
</evidence>
<feature type="transmembrane region" description="Helical" evidence="9">
    <location>
        <begin position="218"/>
        <end position="235"/>
    </location>
</feature>
<keyword evidence="4 9" id="KW-1003">Cell membrane</keyword>
<evidence type="ECO:0000313" key="12">
    <source>
        <dbReference type="Proteomes" id="UP001200642"/>
    </source>
</evidence>
<sequence length="304" mass="34558">MESCLLVLAAQRSYIYKKSMQPHNKEDWTLEIYPKTKLLDINLKEIWRYRDLLTLFVRRDFVAVYKQTIFGPLWFFVQPILTTIMFMVVFGGIAKMSTDGMPQAVFYLAGIVSWNYFAEALKTTSETFIQNANVFGKVYFPRIITPLSIVISKLLTFGVQFALFLLVYFYFLRFSDAPLQPNATLFLVPILILITAGLGLGLGLLITALTTKYRDFKFLIAFAVQLGMYATPIIYPASSIEGKLKTVIMLNPMSSIIETFRYAFLGVGNFSWSGLAYSFGVMAVLLFIGVITFNKVEKTFMDTV</sequence>
<dbReference type="PROSITE" id="PS51012">
    <property type="entry name" value="ABC_TM2"/>
    <property type="match status" value="1"/>
</dbReference>
<dbReference type="PANTHER" id="PTHR30413:SF8">
    <property type="entry name" value="TRANSPORT PERMEASE PROTEIN"/>
    <property type="match status" value="1"/>
</dbReference>
<dbReference type="InterPro" id="IPR047817">
    <property type="entry name" value="ABC2_TM_bact-type"/>
</dbReference>
<dbReference type="Pfam" id="PF01061">
    <property type="entry name" value="ABC2_membrane"/>
    <property type="match status" value="1"/>
</dbReference>
<organism evidence="11 12">
    <name type="scientific">Cerina litoralis</name>
    <dbReference type="NCBI Taxonomy" id="2874477"/>
    <lineage>
        <taxon>Bacteria</taxon>
        <taxon>Pseudomonadati</taxon>
        <taxon>Bacteroidota</taxon>
        <taxon>Flavobacteriia</taxon>
        <taxon>Flavobacteriales</taxon>
        <taxon>Flavobacteriaceae</taxon>
        <taxon>Cerina</taxon>
    </lineage>
</organism>
<accession>A0AAE3EYA6</accession>
<evidence type="ECO:0000256" key="7">
    <source>
        <dbReference type="ARBA" id="ARBA00022989"/>
    </source>
</evidence>
<evidence type="ECO:0000256" key="5">
    <source>
        <dbReference type="ARBA" id="ARBA00022519"/>
    </source>
</evidence>
<dbReference type="GO" id="GO:0015920">
    <property type="term" value="P:lipopolysaccharide transport"/>
    <property type="evidence" value="ECO:0007669"/>
    <property type="project" value="TreeGrafter"/>
</dbReference>
<feature type="transmembrane region" description="Helical" evidence="9">
    <location>
        <begin position="183"/>
        <end position="206"/>
    </location>
</feature>
<gene>
    <name evidence="11" type="ORF">K8352_17640</name>
</gene>
<evidence type="ECO:0000256" key="6">
    <source>
        <dbReference type="ARBA" id="ARBA00022692"/>
    </source>
</evidence>
<evidence type="ECO:0000256" key="9">
    <source>
        <dbReference type="RuleBase" id="RU361157"/>
    </source>
</evidence>
<keyword evidence="6 9" id="KW-0812">Transmembrane</keyword>
<keyword evidence="3 9" id="KW-0813">Transport</keyword>
<proteinExistence type="inferred from homology"/>